<accession>A0ABS8VHX5</accession>
<proteinExistence type="predicted"/>
<keyword evidence="3" id="KW-1185">Reference proteome</keyword>
<reference evidence="2 3" key="1">
    <citation type="journal article" date="2021" name="BMC Genomics">
        <title>Datura genome reveals duplications of psychoactive alkaloid biosynthetic genes and high mutation rate following tissue culture.</title>
        <authorList>
            <person name="Rajewski A."/>
            <person name="Carter-House D."/>
            <person name="Stajich J."/>
            <person name="Litt A."/>
        </authorList>
    </citation>
    <scope>NUCLEOTIDE SEQUENCE [LARGE SCALE GENOMIC DNA]</scope>
    <source>
        <strain evidence="2">AR-01</strain>
    </source>
</reference>
<evidence type="ECO:0000313" key="3">
    <source>
        <dbReference type="Proteomes" id="UP000823775"/>
    </source>
</evidence>
<dbReference type="Proteomes" id="UP000823775">
    <property type="component" value="Unassembled WGS sequence"/>
</dbReference>
<comment type="caution">
    <text evidence="2">The sequence shown here is derived from an EMBL/GenBank/DDBJ whole genome shotgun (WGS) entry which is preliminary data.</text>
</comment>
<name>A0ABS8VHX5_DATST</name>
<protein>
    <submittedName>
        <fullName evidence="2">Uncharacterized protein</fullName>
    </submittedName>
</protein>
<dbReference type="EMBL" id="JACEIK010004615">
    <property type="protein sequence ID" value="MCD9645946.1"/>
    <property type="molecule type" value="Genomic_DNA"/>
</dbReference>
<feature type="chain" id="PRO_5045365608" evidence="1">
    <location>
        <begin position="24"/>
        <end position="77"/>
    </location>
</feature>
<evidence type="ECO:0000313" key="2">
    <source>
        <dbReference type="EMBL" id="MCD9645946.1"/>
    </source>
</evidence>
<feature type="non-terminal residue" evidence="2">
    <location>
        <position position="1"/>
    </location>
</feature>
<keyword evidence="1" id="KW-0732">Signal</keyword>
<gene>
    <name evidence="2" type="ORF">HAX54_035366</name>
</gene>
<evidence type="ECO:0000256" key="1">
    <source>
        <dbReference type="SAM" id="SignalP"/>
    </source>
</evidence>
<sequence length="77" mass="8097">CPTQVVAAGPVLITLPCVTPAAASPSAKCIQIKIINLTSLVGRISGLRTILLDDHVHLCAILSASTYKKSLIYIPSR</sequence>
<feature type="signal peptide" evidence="1">
    <location>
        <begin position="1"/>
        <end position="23"/>
    </location>
</feature>
<organism evidence="2 3">
    <name type="scientific">Datura stramonium</name>
    <name type="common">Jimsonweed</name>
    <name type="synonym">Common thornapple</name>
    <dbReference type="NCBI Taxonomy" id="4076"/>
    <lineage>
        <taxon>Eukaryota</taxon>
        <taxon>Viridiplantae</taxon>
        <taxon>Streptophyta</taxon>
        <taxon>Embryophyta</taxon>
        <taxon>Tracheophyta</taxon>
        <taxon>Spermatophyta</taxon>
        <taxon>Magnoliopsida</taxon>
        <taxon>eudicotyledons</taxon>
        <taxon>Gunneridae</taxon>
        <taxon>Pentapetalae</taxon>
        <taxon>asterids</taxon>
        <taxon>lamiids</taxon>
        <taxon>Solanales</taxon>
        <taxon>Solanaceae</taxon>
        <taxon>Solanoideae</taxon>
        <taxon>Datureae</taxon>
        <taxon>Datura</taxon>
    </lineage>
</organism>